<dbReference type="AlphaFoldDB" id="A0A0G1CG42"/>
<protein>
    <recommendedName>
        <fullName evidence="4">Fimbrial assembly family protein</fullName>
    </recommendedName>
</protein>
<keyword evidence="1" id="KW-1133">Transmembrane helix</keyword>
<sequence length="184" mass="20667">MLPKEINLIPNKKTLSPQQVALRRRLGIWMPLLLVGYLVILGGVLGYWLFLTQNSAQLDIDTNTEKRLITERTNDEGLYSLLKQKALALTKIFGHRTDFNSIYNYFNEVAGSEITIKSTRITDNGTTVLEVDATNSFAVDSYVGRLLQDGPDHFRRIELDGVHLAPGGKYTISLEIDVQKTSVL</sequence>
<organism evidence="2 3">
    <name type="scientific">Candidatus Gottesmanbacteria bacterium GW2011_GWA1_43_11</name>
    <dbReference type="NCBI Taxonomy" id="1618436"/>
    <lineage>
        <taxon>Bacteria</taxon>
        <taxon>Candidatus Gottesmaniibacteriota</taxon>
    </lineage>
</organism>
<proteinExistence type="predicted"/>
<comment type="caution">
    <text evidence="2">The sequence shown here is derived from an EMBL/GenBank/DDBJ whole genome shotgun (WGS) entry which is preliminary data.</text>
</comment>
<evidence type="ECO:0008006" key="4">
    <source>
        <dbReference type="Google" id="ProtNLM"/>
    </source>
</evidence>
<accession>A0A0G1CG42</accession>
<dbReference type="EMBL" id="LCFB01000018">
    <property type="protein sequence ID" value="KKS84502.1"/>
    <property type="molecule type" value="Genomic_DNA"/>
</dbReference>
<evidence type="ECO:0000313" key="2">
    <source>
        <dbReference type="EMBL" id="KKS84502.1"/>
    </source>
</evidence>
<evidence type="ECO:0000256" key="1">
    <source>
        <dbReference type="SAM" id="Phobius"/>
    </source>
</evidence>
<evidence type="ECO:0000313" key="3">
    <source>
        <dbReference type="Proteomes" id="UP000034543"/>
    </source>
</evidence>
<keyword evidence="1" id="KW-0472">Membrane</keyword>
<dbReference type="Proteomes" id="UP000034543">
    <property type="component" value="Unassembled WGS sequence"/>
</dbReference>
<keyword evidence="1" id="KW-0812">Transmembrane</keyword>
<gene>
    <name evidence="2" type="ORF">UV59_C0018G0014</name>
</gene>
<feature type="transmembrane region" description="Helical" evidence="1">
    <location>
        <begin position="26"/>
        <end position="50"/>
    </location>
</feature>
<name>A0A0G1CG42_9BACT</name>
<dbReference type="STRING" id="1618436.UV59_C0018G0014"/>
<reference evidence="2 3" key="1">
    <citation type="journal article" date="2015" name="Nature">
        <title>rRNA introns, odd ribosomes, and small enigmatic genomes across a large radiation of phyla.</title>
        <authorList>
            <person name="Brown C.T."/>
            <person name="Hug L.A."/>
            <person name="Thomas B.C."/>
            <person name="Sharon I."/>
            <person name="Castelle C.J."/>
            <person name="Singh A."/>
            <person name="Wilkins M.J."/>
            <person name="Williams K.H."/>
            <person name="Banfield J.F."/>
        </authorList>
    </citation>
    <scope>NUCLEOTIDE SEQUENCE [LARGE SCALE GENOMIC DNA]</scope>
</reference>